<dbReference type="Gene3D" id="2.40.50.40">
    <property type="match status" value="1"/>
</dbReference>
<dbReference type="AlphaFoldDB" id="A0A8C6TV86"/>
<proteinExistence type="predicted"/>
<sequence>MLGESSEYNIIATLQYSRRCCTKYDTIRAPIAELKYYVLQELTEFCNLEAIPDTERRTLCANPNKKWVLKVLSHIQGKLMIIIIIRLYYSLRKAIHVVEQ</sequence>
<dbReference type="Proteomes" id="UP000694523">
    <property type="component" value="Unplaced"/>
</dbReference>
<protein>
    <recommendedName>
        <fullName evidence="2">Chemokine interleukin-8-like domain-containing protein</fullName>
    </recommendedName>
</protein>
<organism evidence="3 4">
    <name type="scientific">Neogobius melanostomus</name>
    <name type="common">round goby</name>
    <dbReference type="NCBI Taxonomy" id="47308"/>
    <lineage>
        <taxon>Eukaryota</taxon>
        <taxon>Metazoa</taxon>
        <taxon>Chordata</taxon>
        <taxon>Craniata</taxon>
        <taxon>Vertebrata</taxon>
        <taxon>Euteleostomi</taxon>
        <taxon>Actinopterygii</taxon>
        <taxon>Neopterygii</taxon>
        <taxon>Teleostei</taxon>
        <taxon>Neoteleostei</taxon>
        <taxon>Acanthomorphata</taxon>
        <taxon>Gobiaria</taxon>
        <taxon>Gobiiformes</taxon>
        <taxon>Gobioidei</taxon>
        <taxon>Gobiidae</taxon>
        <taxon>Benthophilinae</taxon>
        <taxon>Neogobiini</taxon>
        <taxon>Neogobius</taxon>
    </lineage>
</organism>
<reference evidence="3" key="2">
    <citation type="submission" date="2025-09" db="UniProtKB">
        <authorList>
            <consortium name="Ensembl"/>
        </authorList>
    </citation>
    <scope>IDENTIFICATION</scope>
</reference>
<dbReference type="Ensembl" id="ENSNMLT00000029301.1">
    <property type="protein sequence ID" value="ENSNMLP00000026225.1"/>
    <property type="gene ID" value="ENSNMLG00000016719.1"/>
</dbReference>
<dbReference type="SUPFAM" id="SSF54117">
    <property type="entry name" value="Interleukin 8-like chemokines"/>
    <property type="match status" value="1"/>
</dbReference>
<name>A0A8C6TV86_9GOBI</name>
<dbReference type="InterPro" id="IPR036048">
    <property type="entry name" value="Interleukin_8-like_sf"/>
</dbReference>
<dbReference type="InterPro" id="IPR001811">
    <property type="entry name" value="Chemokine_IL8-like_dom"/>
</dbReference>
<feature type="domain" description="Chemokine interleukin-8-like" evidence="2">
    <location>
        <begin position="19"/>
        <end position="74"/>
    </location>
</feature>
<dbReference type="GO" id="GO:0006955">
    <property type="term" value="P:immune response"/>
    <property type="evidence" value="ECO:0007669"/>
    <property type="project" value="InterPro"/>
</dbReference>
<evidence type="ECO:0000259" key="2">
    <source>
        <dbReference type="Pfam" id="PF00048"/>
    </source>
</evidence>
<evidence type="ECO:0000313" key="4">
    <source>
        <dbReference type="Proteomes" id="UP000694523"/>
    </source>
</evidence>
<dbReference type="GO" id="GO:0008009">
    <property type="term" value="F:chemokine activity"/>
    <property type="evidence" value="ECO:0007669"/>
    <property type="project" value="InterPro"/>
</dbReference>
<keyword evidence="1" id="KW-0202">Cytokine</keyword>
<accession>A0A8C6TV86</accession>
<evidence type="ECO:0000313" key="3">
    <source>
        <dbReference type="Ensembl" id="ENSNMLP00000026225.1"/>
    </source>
</evidence>
<reference evidence="3" key="1">
    <citation type="submission" date="2025-08" db="UniProtKB">
        <authorList>
            <consortium name="Ensembl"/>
        </authorList>
    </citation>
    <scope>IDENTIFICATION</scope>
</reference>
<dbReference type="Pfam" id="PF00048">
    <property type="entry name" value="IL8"/>
    <property type="match status" value="1"/>
</dbReference>
<keyword evidence="4" id="KW-1185">Reference proteome</keyword>
<dbReference type="GO" id="GO:0005615">
    <property type="term" value="C:extracellular space"/>
    <property type="evidence" value="ECO:0007669"/>
    <property type="project" value="UniProtKB-KW"/>
</dbReference>
<evidence type="ECO:0000256" key="1">
    <source>
        <dbReference type="ARBA" id="ARBA00022514"/>
    </source>
</evidence>